<evidence type="ECO:0000259" key="1">
    <source>
        <dbReference type="PROSITE" id="PS50076"/>
    </source>
</evidence>
<dbReference type="PANTHER" id="PTHR45432">
    <property type="entry name" value="CHAPERONE PROTEIN DNAJ 11, CHLOROPLASTIC-LIKE"/>
    <property type="match status" value="1"/>
</dbReference>
<dbReference type="Pfam" id="PF00226">
    <property type="entry name" value="DnaJ"/>
    <property type="match status" value="1"/>
</dbReference>
<dbReference type="PROSITE" id="PS50076">
    <property type="entry name" value="DNAJ_2"/>
    <property type="match status" value="1"/>
</dbReference>
<dbReference type="Gene3D" id="1.10.287.110">
    <property type="entry name" value="DnaJ domain"/>
    <property type="match status" value="1"/>
</dbReference>
<dbReference type="SMART" id="SM00271">
    <property type="entry name" value="DnaJ"/>
    <property type="match status" value="1"/>
</dbReference>
<dbReference type="PRINTS" id="PR00625">
    <property type="entry name" value="JDOMAIN"/>
</dbReference>
<evidence type="ECO:0000313" key="2">
    <source>
        <dbReference type="EMBL" id="KAK9156394.1"/>
    </source>
</evidence>
<dbReference type="EMBL" id="JBBNAE010000001">
    <property type="protein sequence ID" value="KAK9156394.1"/>
    <property type="molecule type" value="Genomic_DNA"/>
</dbReference>
<dbReference type="InterPro" id="IPR001623">
    <property type="entry name" value="DnaJ_domain"/>
</dbReference>
<accession>A0AAP0KRC2</accession>
<dbReference type="SUPFAM" id="SSF46565">
    <property type="entry name" value="Chaperone J-domain"/>
    <property type="match status" value="1"/>
</dbReference>
<feature type="domain" description="J" evidence="1">
    <location>
        <begin position="49"/>
        <end position="116"/>
    </location>
</feature>
<protein>
    <recommendedName>
        <fullName evidence="1">J domain-containing protein</fullName>
    </recommendedName>
</protein>
<name>A0AAP0KRC2_9MAGN</name>
<reference evidence="2 3" key="1">
    <citation type="submission" date="2024-01" db="EMBL/GenBank/DDBJ databases">
        <title>Genome assemblies of Stephania.</title>
        <authorList>
            <person name="Yang L."/>
        </authorList>
    </citation>
    <scope>NUCLEOTIDE SEQUENCE [LARGE SCALE GENOMIC DNA]</scope>
    <source>
        <strain evidence="2">QJT</strain>
        <tissue evidence="2">Leaf</tissue>
    </source>
</reference>
<evidence type="ECO:0000313" key="3">
    <source>
        <dbReference type="Proteomes" id="UP001417504"/>
    </source>
</evidence>
<dbReference type="AlphaFoldDB" id="A0AAP0KRC2"/>
<organism evidence="2 3">
    <name type="scientific">Stephania japonica</name>
    <dbReference type="NCBI Taxonomy" id="461633"/>
    <lineage>
        <taxon>Eukaryota</taxon>
        <taxon>Viridiplantae</taxon>
        <taxon>Streptophyta</taxon>
        <taxon>Embryophyta</taxon>
        <taxon>Tracheophyta</taxon>
        <taxon>Spermatophyta</taxon>
        <taxon>Magnoliopsida</taxon>
        <taxon>Ranunculales</taxon>
        <taxon>Menispermaceae</taxon>
        <taxon>Menispermoideae</taxon>
        <taxon>Cissampelideae</taxon>
        <taxon>Stephania</taxon>
    </lineage>
</organism>
<dbReference type="Proteomes" id="UP001417504">
    <property type="component" value="Unassembled WGS sequence"/>
</dbReference>
<sequence length="144" mass="15923">MIRSANPPQFLLLGTSRSAPCAALRWRNPARRKSVAVAAAATAAAAAGDLYEVLRVKRDATAVEIKKAYRHLAKTFHPDVARAASSGSDGFDFIEIHNAYETLSDPMARARYDDSIGVDGRLRFEEAAGMAIGRWRRWETDQCW</sequence>
<proteinExistence type="predicted"/>
<dbReference type="InterPro" id="IPR036869">
    <property type="entry name" value="J_dom_sf"/>
</dbReference>
<dbReference type="PROSITE" id="PS00636">
    <property type="entry name" value="DNAJ_1"/>
    <property type="match status" value="1"/>
</dbReference>
<comment type="caution">
    <text evidence="2">The sequence shown here is derived from an EMBL/GenBank/DDBJ whole genome shotgun (WGS) entry which is preliminary data.</text>
</comment>
<dbReference type="InterPro" id="IPR018253">
    <property type="entry name" value="DnaJ_domain_CS"/>
</dbReference>
<gene>
    <name evidence="2" type="ORF">Sjap_003874</name>
</gene>
<keyword evidence="3" id="KW-1185">Reference proteome</keyword>
<dbReference type="CDD" id="cd06257">
    <property type="entry name" value="DnaJ"/>
    <property type="match status" value="1"/>
</dbReference>
<dbReference type="PANTHER" id="PTHR45432:SF2">
    <property type="entry name" value="CHAPERONE PROTEIN DNAJ 11, CHLOROPLASTIC"/>
    <property type="match status" value="1"/>
</dbReference>